<proteinExistence type="inferred from homology"/>
<dbReference type="OrthoDB" id="125856at2759"/>
<comment type="similarity">
    <text evidence="1">Belongs to the SEC10 family.</text>
</comment>
<evidence type="ECO:0000313" key="10">
    <source>
        <dbReference type="Proteomes" id="UP000694843"/>
    </source>
</evidence>
<evidence type="ECO:0000256" key="7">
    <source>
        <dbReference type="SAM" id="Coils"/>
    </source>
</evidence>
<evidence type="ECO:0000313" key="11">
    <source>
        <dbReference type="RefSeq" id="XP_047739223.1"/>
    </source>
</evidence>
<keyword evidence="3" id="KW-0813">Transport</keyword>
<evidence type="ECO:0000256" key="2">
    <source>
        <dbReference type="ARBA" id="ARBA00017524"/>
    </source>
</evidence>
<dbReference type="InterPro" id="IPR048627">
    <property type="entry name" value="Sec10_HB"/>
</dbReference>
<dbReference type="PANTHER" id="PTHR12100:SF0">
    <property type="entry name" value="EXOCYST COMPLEX COMPONENT 5"/>
    <property type="match status" value="1"/>
</dbReference>
<evidence type="ECO:0000256" key="5">
    <source>
        <dbReference type="ARBA" id="ARBA00023054"/>
    </source>
</evidence>
<dbReference type="OMA" id="PLCKHHY"/>
<evidence type="ECO:0000259" key="8">
    <source>
        <dbReference type="Pfam" id="PF07393"/>
    </source>
</evidence>
<evidence type="ECO:0000256" key="3">
    <source>
        <dbReference type="ARBA" id="ARBA00022448"/>
    </source>
</evidence>
<dbReference type="Proteomes" id="UP000694843">
    <property type="component" value="Unplaced"/>
</dbReference>
<dbReference type="InterPro" id="IPR009976">
    <property type="entry name" value="Sec10-like"/>
</dbReference>
<keyword evidence="10" id="KW-1185">Reference proteome</keyword>
<feature type="domain" description="Exocyst complex component Sec10 N-terminal" evidence="9">
    <location>
        <begin position="45"/>
        <end position="147"/>
    </location>
</feature>
<keyword evidence="5 7" id="KW-0175">Coiled coil</keyword>
<evidence type="ECO:0000256" key="1">
    <source>
        <dbReference type="ARBA" id="ARBA00006572"/>
    </source>
</evidence>
<protein>
    <recommendedName>
        <fullName evidence="2">Exocyst complex component 5</fullName>
    </recommendedName>
    <alternativeName>
        <fullName evidence="6">Exocyst complex component Sec10</fullName>
    </alternativeName>
</protein>
<gene>
    <name evidence="11" type="primary">LOC108667611</name>
</gene>
<organism evidence="10 11">
    <name type="scientific">Hyalella azteca</name>
    <name type="common">Amphipod</name>
    <dbReference type="NCBI Taxonomy" id="294128"/>
    <lineage>
        <taxon>Eukaryota</taxon>
        <taxon>Metazoa</taxon>
        <taxon>Ecdysozoa</taxon>
        <taxon>Arthropoda</taxon>
        <taxon>Crustacea</taxon>
        <taxon>Multicrustacea</taxon>
        <taxon>Malacostraca</taxon>
        <taxon>Eumalacostraca</taxon>
        <taxon>Peracarida</taxon>
        <taxon>Amphipoda</taxon>
        <taxon>Senticaudata</taxon>
        <taxon>Talitrida</taxon>
        <taxon>Talitroidea</taxon>
        <taxon>Hyalellidae</taxon>
        <taxon>Hyalella</taxon>
    </lineage>
</organism>
<dbReference type="GO" id="GO:0000145">
    <property type="term" value="C:exocyst"/>
    <property type="evidence" value="ECO:0007669"/>
    <property type="project" value="TreeGrafter"/>
</dbReference>
<evidence type="ECO:0000259" key="9">
    <source>
        <dbReference type="Pfam" id="PF20667"/>
    </source>
</evidence>
<dbReference type="GO" id="GO:0006893">
    <property type="term" value="P:Golgi to plasma membrane transport"/>
    <property type="evidence" value="ECO:0007669"/>
    <property type="project" value="TreeGrafter"/>
</dbReference>
<reference evidence="11" key="1">
    <citation type="submission" date="2025-08" db="UniProtKB">
        <authorList>
            <consortium name="RefSeq"/>
        </authorList>
    </citation>
    <scope>IDENTIFICATION</scope>
    <source>
        <tissue evidence="11">Whole organism</tissue>
    </source>
</reference>
<feature type="domain" description="Exocyst complex component Sec10-like alpha-helical bundle" evidence="8">
    <location>
        <begin position="215"/>
        <end position="677"/>
    </location>
</feature>
<dbReference type="GO" id="GO:0006887">
    <property type="term" value="P:exocytosis"/>
    <property type="evidence" value="ECO:0007669"/>
    <property type="project" value="UniProtKB-KW"/>
</dbReference>
<dbReference type="AlphaFoldDB" id="A0A979FQ42"/>
<evidence type="ECO:0000256" key="6">
    <source>
        <dbReference type="ARBA" id="ARBA00031471"/>
    </source>
</evidence>
<keyword evidence="4" id="KW-0268">Exocytosis</keyword>
<dbReference type="CTD" id="42863"/>
<name>A0A979FQ42_HYAAZ</name>
<dbReference type="Pfam" id="PF20667">
    <property type="entry name" value="Sec10_N"/>
    <property type="match status" value="1"/>
</dbReference>
<sequence length="679" mass="76038">MLSQYLQELEQNPFNAEEFVERLAWRSTSGSGANKSASSGSFQPELLEMTFTQAIKDLEVLGERMERKCQKLEEAVGEEERQHWRNVARLLDANLVAFSQFQQLDGQMNRVAARVVHLGDQLEAVNTPRARAAEAYTLMMHFAHYLTPPASPSEGEDDVAVRGLKDMGGTDSPVLGETPQQISESADVIQKLYLISQELPAGMCSRTLCHCVQVVMRDVFADIVPLCRRAQDLIQKVFAAPDEVMTKFVINIYQGQLKEFIQSRLSPGGTVASYGEAYFTSLYDLYTKTQALSQQLHSFSLDQTLLPQLTKAIFQAHLQTYISCELRFLKERFAAISQRFYLTRGHKKMQPSSGMKEMRMHLQDVLGGHGAPEELQGETLLAEEVALSMLHDTKTALLRCATLSSSNALASNAVQIYNVLTSALINDYVCYAIDVGVEGIPTGDVKSPPHLTFLTVVQQTSSVLHLLHKLLHDSLLPLVISSAEHSGVLQRKRQMVERVQQRLSAGLEKLITAICQHVRYLLHQLQRRTDFKPEHDNLSVAGCTGACVAVVRWLTTATQEVERCLDGNNLELFRLELGTRLHRTILDHLLRQEYNTAGAMCVICDVNEYRKVVQAWRLPLLTSLFDTLHTLCKLLQVSPQNLQLVCSGDQLAGLDRTVLANFIQLRADYKTAKLGAHFK</sequence>
<dbReference type="KEGG" id="hazt:108667611"/>
<dbReference type="InterPro" id="IPR048625">
    <property type="entry name" value="Sec10_N"/>
</dbReference>
<dbReference type="GeneID" id="108667611"/>
<dbReference type="RefSeq" id="XP_047739223.1">
    <property type="nucleotide sequence ID" value="XM_047883267.1"/>
</dbReference>
<feature type="coiled-coil region" evidence="7">
    <location>
        <begin position="55"/>
        <end position="82"/>
    </location>
</feature>
<dbReference type="PANTHER" id="PTHR12100">
    <property type="entry name" value="SEC10"/>
    <property type="match status" value="1"/>
</dbReference>
<accession>A0A979FQ42</accession>
<evidence type="ECO:0000256" key="4">
    <source>
        <dbReference type="ARBA" id="ARBA00022483"/>
    </source>
</evidence>
<dbReference type="Pfam" id="PF07393">
    <property type="entry name" value="Sec10_HB"/>
    <property type="match status" value="1"/>
</dbReference>